<evidence type="ECO:0000313" key="2">
    <source>
        <dbReference type="Proteomes" id="UP000230551"/>
    </source>
</evidence>
<name>A0A2G5PF70_9MYCO</name>
<accession>A0A2G5PF70</accession>
<keyword evidence="2" id="KW-1185">Reference proteome</keyword>
<comment type="caution">
    <text evidence="1">The sequence shown here is derived from an EMBL/GenBank/DDBJ whole genome shotgun (WGS) entry which is preliminary data.</text>
</comment>
<dbReference type="AlphaFoldDB" id="A0A2G5PF70"/>
<dbReference type="NCBIfam" id="NF003818">
    <property type="entry name" value="PRK05409.1"/>
    <property type="match status" value="1"/>
</dbReference>
<dbReference type="RefSeq" id="WP_090589094.1">
    <property type="nucleotide sequence ID" value="NZ_CP104302.1"/>
</dbReference>
<dbReference type="InterPro" id="IPR007801">
    <property type="entry name" value="MbnB/TglH/ChrH"/>
</dbReference>
<dbReference type="EMBL" id="PDCN02000003">
    <property type="protein sequence ID" value="PIB76936.1"/>
    <property type="molecule type" value="Genomic_DNA"/>
</dbReference>
<dbReference type="InterPro" id="IPR036237">
    <property type="entry name" value="Xyl_isomerase-like_sf"/>
</dbReference>
<proteinExistence type="predicted"/>
<dbReference type="Gene3D" id="3.20.20.150">
    <property type="entry name" value="Divalent-metal-dependent TIM barrel enzymes"/>
    <property type="match status" value="1"/>
</dbReference>
<reference evidence="1 2" key="1">
    <citation type="journal article" date="2017" name="Infect. Genet. Evol.">
        <title>The new phylogeny of the genus Mycobacterium: The old and the news.</title>
        <authorList>
            <person name="Tortoli E."/>
            <person name="Fedrizzi T."/>
            <person name="Meehan C.J."/>
            <person name="Trovato A."/>
            <person name="Grottola A."/>
            <person name="Giacobazzi E."/>
            <person name="Serpini G.F."/>
            <person name="Tagliazucchi S."/>
            <person name="Fabio A."/>
            <person name="Bettua C."/>
            <person name="Bertorelli R."/>
            <person name="Frascaro F."/>
            <person name="De Sanctis V."/>
            <person name="Pecorari M."/>
            <person name="Jousson O."/>
            <person name="Segata N."/>
            <person name="Cirillo D.M."/>
        </authorList>
    </citation>
    <scope>NUCLEOTIDE SEQUENCE [LARGE SCALE GENOMIC DNA]</scope>
    <source>
        <strain evidence="1 2">CIP1034565</strain>
    </source>
</reference>
<dbReference type="OrthoDB" id="9763101at2"/>
<dbReference type="STRING" id="85968.GCA_900073015_02230"/>
<protein>
    <submittedName>
        <fullName evidence="1">DUF692 domain-containing protein</fullName>
    </submittedName>
</protein>
<sequence>MSAVSRAVPGPGLKLGLGHIGIGWRREIAGVIADLRPGFCEVIAESVPLRFRRVRRARNERGRGPAPKFRRARPDPALAELAARGVPVVPHGVALSLGGVEPVAPARVRRLAACATALGSPLVSEHIAFVRAGGVEAGHLLPVPRTTEALDVLAANIGRTRDQLPVPLAVENIAAFLEWPESDLTESEFLTELVERTGALLVLDVANVYANARNRGRDPHRELARLPVERVAYSHVAGGAQGDDFYHDTHTDPAPPEVLDLVADLSERADIPFMLERDGAYPPAAELFDELDAIAAAARVAPITGQAREVWS</sequence>
<gene>
    <name evidence="1" type="ORF">CQY22_004695</name>
</gene>
<evidence type="ECO:0000313" key="1">
    <source>
        <dbReference type="EMBL" id="PIB76936.1"/>
    </source>
</evidence>
<organism evidence="1 2">
    <name type="scientific">Mycolicibacterium brumae</name>
    <dbReference type="NCBI Taxonomy" id="85968"/>
    <lineage>
        <taxon>Bacteria</taxon>
        <taxon>Bacillati</taxon>
        <taxon>Actinomycetota</taxon>
        <taxon>Actinomycetes</taxon>
        <taxon>Mycobacteriales</taxon>
        <taxon>Mycobacteriaceae</taxon>
        <taxon>Mycolicibacterium</taxon>
    </lineage>
</organism>
<dbReference type="Proteomes" id="UP000230551">
    <property type="component" value="Unassembled WGS sequence"/>
</dbReference>
<dbReference type="PANTHER" id="PTHR42194">
    <property type="entry name" value="UPF0276 PROTEIN HI_1600"/>
    <property type="match status" value="1"/>
</dbReference>
<dbReference type="PANTHER" id="PTHR42194:SF1">
    <property type="entry name" value="UPF0276 PROTEIN HI_1600"/>
    <property type="match status" value="1"/>
</dbReference>
<dbReference type="Pfam" id="PF05114">
    <property type="entry name" value="MbnB_TglH_ChrH"/>
    <property type="match status" value="1"/>
</dbReference>
<dbReference type="SUPFAM" id="SSF51658">
    <property type="entry name" value="Xylose isomerase-like"/>
    <property type="match status" value="1"/>
</dbReference>